<evidence type="ECO:0008006" key="3">
    <source>
        <dbReference type="Google" id="ProtNLM"/>
    </source>
</evidence>
<comment type="caution">
    <text evidence="1">The sequence shown here is derived from an EMBL/GenBank/DDBJ whole genome shotgun (WGS) entry which is preliminary data.</text>
</comment>
<protein>
    <recommendedName>
        <fullName evidence="3">Ku protein</fullName>
    </recommendedName>
</protein>
<dbReference type="InterPro" id="IPR016194">
    <property type="entry name" value="SPOC-like_C_dom_sf"/>
</dbReference>
<geneLocation type="plasmid" evidence="1">
    <name>pLPU83b</name>
</geneLocation>
<dbReference type="EMBL" id="CBYB010000033">
    <property type="protein sequence ID" value="CDM60285.1"/>
    <property type="molecule type" value="Genomic_DNA"/>
</dbReference>
<gene>
    <name evidence="1" type="ORF">LPU83_pLPU83b_0297</name>
</gene>
<dbReference type="Proteomes" id="UP000019443">
    <property type="component" value="Unassembled WGS sequence"/>
</dbReference>
<organism evidence="1 2">
    <name type="scientific">Rhizobium favelukesii</name>
    <dbReference type="NCBI Taxonomy" id="348824"/>
    <lineage>
        <taxon>Bacteria</taxon>
        <taxon>Pseudomonadati</taxon>
        <taxon>Pseudomonadota</taxon>
        <taxon>Alphaproteobacteria</taxon>
        <taxon>Hyphomicrobiales</taxon>
        <taxon>Rhizobiaceae</taxon>
        <taxon>Rhizobium/Agrobacterium group</taxon>
        <taxon>Rhizobium</taxon>
    </lineage>
</organism>
<name>W6RIZ7_9HYPH</name>
<evidence type="ECO:0000313" key="2">
    <source>
        <dbReference type="Proteomes" id="UP000019443"/>
    </source>
</evidence>
<dbReference type="PANTHER" id="PTHR41251">
    <property type="entry name" value="NON-HOMOLOGOUS END JOINING PROTEIN KU"/>
    <property type="match status" value="1"/>
</dbReference>
<keyword evidence="2" id="KW-1185">Reference proteome</keyword>
<keyword evidence="1" id="KW-0614">Plasmid</keyword>
<dbReference type="AlphaFoldDB" id="W6RIZ7"/>
<dbReference type="SUPFAM" id="SSF100939">
    <property type="entry name" value="SPOC domain-like"/>
    <property type="match status" value="1"/>
</dbReference>
<evidence type="ECO:0000313" key="1">
    <source>
        <dbReference type="EMBL" id="CDM60285.1"/>
    </source>
</evidence>
<reference evidence="1" key="1">
    <citation type="submission" date="2013-11" db="EMBL/GenBank/DDBJ databases">
        <title>Draft genome sequence of the broad-host-range Rhizobium sp. LPU83 strain, a member of the low-genetic diversity Oregon-like Rhizobium sp. group.</title>
        <authorList>
            <person name="Wibberg D."/>
            <person name="Puehler A."/>
            <person name="Schlueter A."/>
        </authorList>
    </citation>
    <scope>NUCLEOTIDE SEQUENCE [LARGE SCALE GENOMIC DNA]</scope>
    <source>
        <strain evidence="1">LPU83</strain>
        <plasmid evidence="1">pLPU83b</plasmid>
    </source>
</reference>
<dbReference type="PANTHER" id="PTHR41251:SF1">
    <property type="entry name" value="NON-HOMOLOGOUS END JOINING PROTEIN KU"/>
    <property type="match status" value="1"/>
</dbReference>
<dbReference type="InterPro" id="IPR009187">
    <property type="entry name" value="Prok_Ku"/>
</dbReference>
<sequence length="116" mass="12907">MLEPRGKGIVLWTLRYGDEVRDEDTYFAGIDDETADSDMMPLVQQLIKKQTKHWDAKMVIDPVQDRLLDIIAAKKKAMKKPAKAKQPAPGKAAPSNVINIMDALKKSVAAESRSSK</sequence>
<accession>W6RIZ7</accession>
<dbReference type="GO" id="GO:0003690">
    <property type="term" value="F:double-stranded DNA binding"/>
    <property type="evidence" value="ECO:0007669"/>
    <property type="project" value="TreeGrafter"/>
</dbReference>
<proteinExistence type="predicted"/>